<keyword evidence="9" id="KW-1185">Reference proteome</keyword>
<dbReference type="Gene3D" id="3.10.20.30">
    <property type="match status" value="1"/>
</dbReference>
<reference evidence="8 9" key="1">
    <citation type="submission" date="2017-03" db="EMBL/GenBank/DDBJ databases">
        <title>Widespread Adenine N6-methylation of Active Genes in Fungi.</title>
        <authorList>
            <consortium name="DOE Joint Genome Institute"/>
            <person name="Mondo S.J."/>
            <person name="Dannebaum R.O."/>
            <person name="Kuo R.C."/>
            <person name="Louie K.B."/>
            <person name="Bewick A.J."/>
            <person name="Labutti K."/>
            <person name="Haridas S."/>
            <person name="Kuo A."/>
            <person name="Salamov A."/>
            <person name="Ahrendt S.R."/>
            <person name="Lau R."/>
            <person name="Bowen B.P."/>
            <person name="Lipzen A."/>
            <person name="Sullivan W."/>
            <person name="Andreopoulos W.B."/>
            <person name="Clum A."/>
            <person name="Lindquist E."/>
            <person name="Daum C."/>
            <person name="Northen T.R."/>
            <person name="Ramamoorthy G."/>
            <person name="Schmitz R.J."/>
            <person name="Gryganskyi A."/>
            <person name="Culley D."/>
            <person name="Magnuson J."/>
            <person name="James T.Y."/>
            <person name="O'Malley M.A."/>
            <person name="Stajich J.E."/>
            <person name="Spatafora J.W."/>
            <person name="Visel A."/>
            <person name="Grigoriev I.V."/>
        </authorList>
    </citation>
    <scope>NUCLEOTIDE SEQUENCE [LARGE SCALE GENOMIC DNA]</scope>
    <source>
        <strain evidence="8 9">NRRL Y-17943</strain>
    </source>
</reference>
<dbReference type="InParanoid" id="A0A1Y1UL28"/>
<feature type="domain" description="2Fe-2S ferredoxin-type" evidence="7">
    <location>
        <begin position="87"/>
        <end position="191"/>
    </location>
</feature>
<keyword evidence="4" id="KW-0408">Iron</keyword>
<dbReference type="GeneID" id="33557035"/>
<dbReference type="InterPro" id="IPR012675">
    <property type="entry name" value="Beta-grasp_dom_sf"/>
</dbReference>
<proteinExistence type="inferred from homology"/>
<sequence>MLGGPSLLPRARRGALQNAQQAVKNGFPRRSYSIRVLPKASGSLLVVQGATSASQGSKSELSVSMVRAIHSTSSSRHEHLTRPEPGTGIKLTFRDSKGNDIKTIEANEGDDVLSLAHEHDVDLEGACERSVACSTCHVILSPEHYDMLPEPDDEENDMLDLAFGLEDTSRLGCQVIMKRELDGMVATLPSATRNMYVDGAKAKTH</sequence>
<dbReference type="PROSITE" id="PS00814">
    <property type="entry name" value="ADX"/>
    <property type="match status" value="1"/>
</dbReference>
<dbReference type="GO" id="GO:0009055">
    <property type="term" value="F:electron transfer activity"/>
    <property type="evidence" value="ECO:0007669"/>
    <property type="project" value="TreeGrafter"/>
</dbReference>
<dbReference type="Proteomes" id="UP000193218">
    <property type="component" value="Unassembled WGS sequence"/>
</dbReference>
<comment type="similarity">
    <text evidence="1">Belongs to the adrenodoxin/putidaredoxin family.</text>
</comment>
<evidence type="ECO:0000256" key="6">
    <source>
        <dbReference type="ARBA" id="ARBA00034078"/>
    </source>
</evidence>
<dbReference type="GO" id="GO:0140647">
    <property type="term" value="P:P450-containing electron transport chain"/>
    <property type="evidence" value="ECO:0007669"/>
    <property type="project" value="InterPro"/>
</dbReference>
<dbReference type="InterPro" id="IPR001041">
    <property type="entry name" value="2Fe-2S_ferredoxin-type"/>
</dbReference>
<name>A0A1Y1UL28_9TREE</name>
<evidence type="ECO:0000256" key="2">
    <source>
        <dbReference type="ARBA" id="ARBA00022714"/>
    </source>
</evidence>
<evidence type="ECO:0000313" key="9">
    <source>
        <dbReference type="Proteomes" id="UP000193218"/>
    </source>
</evidence>
<dbReference type="GO" id="GO:0051537">
    <property type="term" value="F:2 iron, 2 sulfur cluster binding"/>
    <property type="evidence" value="ECO:0007669"/>
    <property type="project" value="UniProtKB-KW"/>
</dbReference>
<evidence type="ECO:0000259" key="7">
    <source>
        <dbReference type="PROSITE" id="PS51085"/>
    </source>
</evidence>
<comment type="cofactor">
    <cofactor evidence="6">
        <name>[2Fe-2S] cluster</name>
        <dbReference type="ChEBI" id="CHEBI:190135"/>
    </cofactor>
</comment>
<dbReference type="AlphaFoldDB" id="A0A1Y1UL28"/>
<evidence type="ECO:0000256" key="1">
    <source>
        <dbReference type="ARBA" id="ARBA00010914"/>
    </source>
</evidence>
<dbReference type="PANTHER" id="PTHR23426">
    <property type="entry name" value="FERREDOXIN/ADRENODOXIN"/>
    <property type="match status" value="1"/>
</dbReference>
<dbReference type="GO" id="GO:0005739">
    <property type="term" value="C:mitochondrion"/>
    <property type="evidence" value="ECO:0007669"/>
    <property type="project" value="TreeGrafter"/>
</dbReference>
<dbReference type="PROSITE" id="PS51085">
    <property type="entry name" value="2FE2S_FER_2"/>
    <property type="match status" value="1"/>
</dbReference>
<dbReference type="STRING" id="4999.A0A1Y1UL28"/>
<organism evidence="8 9">
    <name type="scientific">Kockovaella imperatae</name>
    <dbReference type="NCBI Taxonomy" id="4999"/>
    <lineage>
        <taxon>Eukaryota</taxon>
        <taxon>Fungi</taxon>
        <taxon>Dikarya</taxon>
        <taxon>Basidiomycota</taxon>
        <taxon>Agaricomycotina</taxon>
        <taxon>Tremellomycetes</taxon>
        <taxon>Tremellales</taxon>
        <taxon>Cuniculitremaceae</taxon>
        <taxon>Kockovaella</taxon>
    </lineage>
</organism>
<dbReference type="InterPro" id="IPR036010">
    <property type="entry name" value="2Fe-2S_ferredoxin-like_sf"/>
</dbReference>
<keyword evidence="3" id="KW-0479">Metal-binding</keyword>
<gene>
    <name evidence="8" type="ORF">BD324DRAFT_619891</name>
</gene>
<protein>
    <submittedName>
        <fullName evidence="8">Ferredoxin</fullName>
    </submittedName>
</protein>
<dbReference type="PANTHER" id="PTHR23426:SF65">
    <property type="entry name" value="FERREDOXIN-2, MITOCHONDRIAL"/>
    <property type="match status" value="1"/>
</dbReference>
<dbReference type="SUPFAM" id="SSF54292">
    <property type="entry name" value="2Fe-2S ferredoxin-like"/>
    <property type="match status" value="1"/>
</dbReference>
<dbReference type="PRINTS" id="PR00355">
    <property type="entry name" value="ADRENODOXIN"/>
</dbReference>
<dbReference type="GO" id="GO:0046872">
    <property type="term" value="F:metal ion binding"/>
    <property type="evidence" value="ECO:0007669"/>
    <property type="project" value="UniProtKB-KW"/>
</dbReference>
<accession>A0A1Y1UL28</accession>
<evidence type="ECO:0000313" key="8">
    <source>
        <dbReference type="EMBL" id="ORX38186.1"/>
    </source>
</evidence>
<dbReference type="CDD" id="cd00207">
    <property type="entry name" value="fer2"/>
    <property type="match status" value="1"/>
</dbReference>
<dbReference type="InterPro" id="IPR001055">
    <property type="entry name" value="Adrenodoxin-like"/>
</dbReference>
<evidence type="ECO:0000256" key="5">
    <source>
        <dbReference type="ARBA" id="ARBA00023014"/>
    </source>
</evidence>
<keyword evidence="2" id="KW-0001">2Fe-2S</keyword>
<evidence type="ECO:0000256" key="3">
    <source>
        <dbReference type="ARBA" id="ARBA00022723"/>
    </source>
</evidence>
<dbReference type="EMBL" id="NBSH01000004">
    <property type="protein sequence ID" value="ORX38186.1"/>
    <property type="molecule type" value="Genomic_DNA"/>
</dbReference>
<comment type="caution">
    <text evidence="8">The sequence shown here is derived from an EMBL/GenBank/DDBJ whole genome shotgun (WGS) entry which is preliminary data.</text>
</comment>
<dbReference type="RefSeq" id="XP_021872108.1">
    <property type="nucleotide sequence ID" value="XM_022015227.1"/>
</dbReference>
<dbReference type="Pfam" id="PF00111">
    <property type="entry name" value="Fer2"/>
    <property type="match status" value="1"/>
</dbReference>
<evidence type="ECO:0000256" key="4">
    <source>
        <dbReference type="ARBA" id="ARBA00023004"/>
    </source>
</evidence>
<keyword evidence="5" id="KW-0411">Iron-sulfur</keyword>
<dbReference type="OrthoDB" id="268593at2759"/>
<dbReference type="InterPro" id="IPR018298">
    <property type="entry name" value="Adrenodoxin_Fe-S_BS"/>
</dbReference>